<dbReference type="InterPro" id="IPR039772">
    <property type="entry name" value="Bin3-like"/>
</dbReference>
<dbReference type="AlphaFoldDB" id="A0A034W6J5"/>
<dbReference type="OrthoDB" id="10017101at2759"/>
<evidence type="ECO:0000259" key="7">
    <source>
        <dbReference type="PROSITE" id="PS51515"/>
    </source>
</evidence>
<dbReference type="PANTHER" id="PTHR12315:SF0">
    <property type="entry name" value="7SK SNRNA METHYLPHOSPHATE CAPPING ENZYME"/>
    <property type="match status" value="1"/>
</dbReference>
<dbReference type="GO" id="GO:0017069">
    <property type="term" value="F:snRNA binding"/>
    <property type="evidence" value="ECO:0007669"/>
    <property type="project" value="TreeGrafter"/>
</dbReference>
<gene>
    <name evidence="8" type="primary">BN3D2</name>
</gene>
<dbReference type="InterPro" id="IPR010675">
    <property type="entry name" value="Bin3_C"/>
</dbReference>
<keyword evidence="3 6" id="KW-0808">Transferase</keyword>
<dbReference type="GO" id="GO:0008173">
    <property type="term" value="F:RNA methyltransferase activity"/>
    <property type="evidence" value="ECO:0007669"/>
    <property type="project" value="UniProtKB-UniRule"/>
</dbReference>
<dbReference type="FunFam" id="3.40.50.150:FF:000083">
    <property type="entry name" value="7SK snRNA methylphosphate capping enzyme"/>
    <property type="match status" value="1"/>
</dbReference>
<feature type="domain" description="Bin3-type SAM" evidence="7">
    <location>
        <begin position="148"/>
        <end position="360"/>
    </location>
</feature>
<keyword evidence="2 6" id="KW-0489">Methyltransferase</keyword>
<proteinExistence type="inferred from homology"/>
<keyword evidence="4 5" id="KW-0949">S-adenosyl-L-methionine</keyword>
<evidence type="ECO:0000256" key="5">
    <source>
        <dbReference type="PROSITE-ProRule" id="PRU00848"/>
    </source>
</evidence>
<evidence type="ECO:0000256" key="4">
    <source>
        <dbReference type="ARBA" id="ARBA00022691"/>
    </source>
</evidence>
<feature type="non-terminal residue" evidence="8">
    <location>
        <position position="1"/>
    </location>
</feature>
<dbReference type="CDD" id="cd02440">
    <property type="entry name" value="AdoMet_MTases"/>
    <property type="match status" value="1"/>
</dbReference>
<dbReference type="EMBL" id="GAKP01008618">
    <property type="protein sequence ID" value="JAC50334.1"/>
    <property type="molecule type" value="Transcribed_RNA"/>
</dbReference>
<dbReference type="GO" id="GO:0008171">
    <property type="term" value="F:O-methyltransferase activity"/>
    <property type="evidence" value="ECO:0007669"/>
    <property type="project" value="UniProtKB-UniRule"/>
</dbReference>
<dbReference type="EC" id="2.1.1.-" evidence="6"/>
<evidence type="ECO:0000313" key="8">
    <source>
        <dbReference type="EMBL" id="JAC50334.1"/>
    </source>
</evidence>
<evidence type="ECO:0000256" key="1">
    <source>
        <dbReference type="ARBA" id="ARBA00008361"/>
    </source>
</evidence>
<evidence type="ECO:0000256" key="3">
    <source>
        <dbReference type="ARBA" id="ARBA00022679"/>
    </source>
</evidence>
<sequence length="360" mass="41561">QKETRSTTRSSCLKTCLFRQIFSMDINQEIIQIKHVPTQKLAGKRKPETSVDVSENSAKKTKLLTAQDTSPKASIEVPAESSNTFTNVNIGGRAKNTAIKINVHQSPKKRIELPSAINTEQKQLKEKFIYGNYNKYYGYRNKDSKYHDIRLEVFATRSEMFQNKQVLDIGCNSGLITMEVAKLFEVKSIVGLDIDRSLINQANKMLLRQKKMLPIENEARRLHKYPYNVSFVHGNYVLRDDILLEIEHEQFDIILCLSITKWIQLNFGDAGLKQAFRRMFLQLRSGGKLILEAQPYDNYGRRKKMTETINANFKAMQFFPKHFNDFLLSADVGFESFELMGIPESCIKGFKRPIQIFHKT</sequence>
<dbReference type="PANTHER" id="PTHR12315">
    <property type="entry name" value="BICOID-INTERACTING PROTEIN RELATED"/>
    <property type="match status" value="1"/>
</dbReference>
<dbReference type="InterPro" id="IPR024160">
    <property type="entry name" value="BIN3_SAM-bd_dom"/>
</dbReference>
<dbReference type="GO" id="GO:0040031">
    <property type="term" value="P:snRNA modification"/>
    <property type="evidence" value="ECO:0007669"/>
    <property type="project" value="TreeGrafter"/>
</dbReference>
<dbReference type="SUPFAM" id="SSF53335">
    <property type="entry name" value="S-adenosyl-L-methionine-dependent methyltransferases"/>
    <property type="match status" value="1"/>
</dbReference>
<reference evidence="8" key="1">
    <citation type="journal article" date="2014" name="BMC Genomics">
        <title>Characterizing the developmental transcriptome of the oriental fruit fly, Bactrocera dorsalis (Diptera: Tephritidae) through comparative genomic analysis with Drosophila melanogaster utilizing modENCODE datasets.</title>
        <authorList>
            <person name="Geib S.M."/>
            <person name="Calla B."/>
            <person name="Hall B."/>
            <person name="Hou S."/>
            <person name="Manoukis N.C."/>
        </authorList>
    </citation>
    <scope>NUCLEOTIDE SEQUENCE</scope>
    <source>
        <strain evidence="8">Punador</strain>
    </source>
</reference>
<dbReference type="GO" id="GO:0032259">
    <property type="term" value="P:methylation"/>
    <property type="evidence" value="ECO:0007669"/>
    <property type="project" value="UniProtKB-KW"/>
</dbReference>
<name>A0A034W6J5_BACDO</name>
<dbReference type="Pfam" id="PF06859">
    <property type="entry name" value="Bin3"/>
    <property type="match status" value="1"/>
</dbReference>
<comment type="similarity">
    <text evidence="1 6">Belongs to the methyltransferase superfamily.</text>
</comment>
<accession>A0A034W6J5</accession>
<organism evidence="8">
    <name type="scientific">Bactrocera dorsalis</name>
    <name type="common">Oriental fruit fly</name>
    <name type="synonym">Dacus dorsalis</name>
    <dbReference type="NCBI Taxonomy" id="27457"/>
    <lineage>
        <taxon>Eukaryota</taxon>
        <taxon>Metazoa</taxon>
        <taxon>Ecdysozoa</taxon>
        <taxon>Arthropoda</taxon>
        <taxon>Hexapoda</taxon>
        <taxon>Insecta</taxon>
        <taxon>Pterygota</taxon>
        <taxon>Neoptera</taxon>
        <taxon>Endopterygota</taxon>
        <taxon>Diptera</taxon>
        <taxon>Brachycera</taxon>
        <taxon>Muscomorpha</taxon>
        <taxon>Tephritoidea</taxon>
        <taxon>Tephritidae</taxon>
        <taxon>Bactrocera</taxon>
        <taxon>Bactrocera</taxon>
    </lineage>
</organism>
<dbReference type="PROSITE" id="PS51515">
    <property type="entry name" value="BIN3_SAM"/>
    <property type="match status" value="1"/>
</dbReference>
<evidence type="ECO:0000256" key="6">
    <source>
        <dbReference type="RuleBase" id="RU367087"/>
    </source>
</evidence>
<dbReference type="InterPro" id="IPR029063">
    <property type="entry name" value="SAM-dependent_MTases_sf"/>
</dbReference>
<protein>
    <recommendedName>
        <fullName evidence="6">RNA methyltransferase</fullName>
        <ecNumber evidence="6">2.1.1.-</ecNumber>
    </recommendedName>
</protein>
<evidence type="ECO:0000256" key="2">
    <source>
        <dbReference type="ARBA" id="ARBA00022603"/>
    </source>
</evidence>
<dbReference type="Gene3D" id="3.40.50.150">
    <property type="entry name" value="Vaccinia Virus protein VP39"/>
    <property type="match status" value="1"/>
</dbReference>